<feature type="compositionally biased region" description="Gly residues" evidence="1">
    <location>
        <begin position="353"/>
        <end position="367"/>
    </location>
</feature>
<evidence type="ECO:0000256" key="2">
    <source>
        <dbReference type="SAM" id="Phobius"/>
    </source>
</evidence>
<evidence type="ECO:0000313" key="3">
    <source>
        <dbReference type="EMBL" id="VEG73680.1"/>
    </source>
</evidence>
<dbReference type="RefSeq" id="WP_026426695.1">
    <property type="nucleotide sequence ID" value="NZ_CBCRWE010000015.1"/>
</dbReference>
<protein>
    <submittedName>
        <fullName evidence="3">Uncharacterized protein</fullName>
    </submittedName>
</protein>
<evidence type="ECO:0000313" key="4">
    <source>
        <dbReference type="Proteomes" id="UP000276899"/>
    </source>
</evidence>
<accession>A0A448K9V1</accession>
<feature type="transmembrane region" description="Helical" evidence="2">
    <location>
        <begin position="270"/>
        <end position="293"/>
    </location>
</feature>
<feature type="region of interest" description="Disordered" evidence="1">
    <location>
        <begin position="304"/>
        <end position="367"/>
    </location>
</feature>
<sequence>MTQPQYGPQQGGPYGPAQPAPGYDPNAAAGPQYDQFAPTAAYSASAAAQAGAAQPGASQPVSGAYPPAGPGQDPYYGQGQQAQYPGQASQPVPSAQSAAQSAPSGGYVPAAGYQPTGGTPYSSPAPQSAPAPSPAAAATPSLKAPTIILSVSAATVALAIILVIGFGVQLAGLNDGMSEINSNGAVKAELTSNEKYGLYHTGTAPECTVQDPDGEDVSIDSASGRINKEDHFGTFTATSSGAYTITCSGEDAGASYVSELVTEKDTYRDGMIVILAGLVGVLAIFPLIGATIVRARRAKAHQRARISSLSQQQQQSWPSAPQGAAHFGQPSQPVQPTQPMQPSQPFTQPGQPGAPGGYPGAWGPGQG</sequence>
<feature type="compositionally biased region" description="Low complexity" evidence="1">
    <location>
        <begin position="37"/>
        <end position="106"/>
    </location>
</feature>
<dbReference type="Proteomes" id="UP000276899">
    <property type="component" value="Chromosome"/>
</dbReference>
<keyword evidence="2" id="KW-0472">Membrane</keyword>
<name>A0A448K9V1_9ACTO</name>
<organism evidence="3 4">
    <name type="scientific">Actinomyces slackii</name>
    <dbReference type="NCBI Taxonomy" id="52774"/>
    <lineage>
        <taxon>Bacteria</taxon>
        <taxon>Bacillati</taxon>
        <taxon>Actinomycetota</taxon>
        <taxon>Actinomycetes</taxon>
        <taxon>Actinomycetales</taxon>
        <taxon>Actinomycetaceae</taxon>
        <taxon>Actinomyces</taxon>
    </lineage>
</organism>
<dbReference type="KEGG" id="asla:NCTC11923_00289"/>
<dbReference type="EMBL" id="LR134363">
    <property type="protein sequence ID" value="VEG73680.1"/>
    <property type="molecule type" value="Genomic_DNA"/>
</dbReference>
<dbReference type="STRING" id="1278298.GCA_000428685_01524"/>
<feature type="transmembrane region" description="Helical" evidence="2">
    <location>
        <begin position="147"/>
        <end position="168"/>
    </location>
</feature>
<feature type="compositionally biased region" description="Low complexity" evidence="1">
    <location>
        <begin position="305"/>
        <end position="322"/>
    </location>
</feature>
<keyword evidence="2" id="KW-1133">Transmembrane helix</keyword>
<keyword evidence="4" id="KW-1185">Reference proteome</keyword>
<proteinExistence type="predicted"/>
<dbReference type="AlphaFoldDB" id="A0A448K9V1"/>
<evidence type="ECO:0000256" key="1">
    <source>
        <dbReference type="SAM" id="MobiDB-lite"/>
    </source>
</evidence>
<feature type="compositionally biased region" description="Polar residues" evidence="1">
    <location>
        <begin position="329"/>
        <end position="347"/>
    </location>
</feature>
<feature type="region of interest" description="Disordered" evidence="1">
    <location>
        <begin position="1"/>
        <end position="138"/>
    </location>
</feature>
<keyword evidence="2" id="KW-0812">Transmembrane</keyword>
<reference evidence="3 4" key="1">
    <citation type="submission" date="2018-12" db="EMBL/GenBank/DDBJ databases">
        <authorList>
            <consortium name="Pathogen Informatics"/>
        </authorList>
    </citation>
    <scope>NUCLEOTIDE SEQUENCE [LARGE SCALE GENOMIC DNA]</scope>
    <source>
        <strain evidence="3 4">NCTC11923</strain>
    </source>
</reference>
<gene>
    <name evidence="3" type="ORF">NCTC11923_00289</name>
</gene>